<dbReference type="Pfam" id="PF01548">
    <property type="entry name" value="DEDD_Tnp_IS110"/>
    <property type="match status" value="1"/>
</dbReference>
<dbReference type="EMBL" id="BAABFB010000088">
    <property type="protein sequence ID" value="GAA4491274.1"/>
    <property type="molecule type" value="Genomic_DNA"/>
</dbReference>
<evidence type="ECO:0000259" key="4">
    <source>
        <dbReference type="Pfam" id="PF02371"/>
    </source>
</evidence>
<dbReference type="Proteomes" id="UP001501183">
    <property type="component" value="Unassembled WGS sequence"/>
</dbReference>
<reference evidence="6" key="1">
    <citation type="journal article" date="2019" name="Int. J. Syst. Evol. Microbiol.">
        <title>The Global Catalogue of Microorganisms (GCM) 10K type strain sequencing project: providing services to taxonomists for standard genome sequencing and annotation.</title>
        <authorList>
            <consortium name="The Broad Institute Genomics Platform"/>
            <consortium name="The Broad Institute Genome Sequencing Center for Infectious Disease"/>
            <person name="Wu L."/>
            <person name="Ma J."/>
        </authorList>
    </citation>
    <scope>NUCLEOTIDE SEQUENCE [LARGE SCALE GENOMIC DNA]</scope>
    <source>
        <strain evidence="6">JCM 32206</strain>
    </source>
</reference>
<dbReference type="InterPro" id="IPR003346">
    <property type="entry name" value="Transposase_20"/>
</dbReference>
<protein>
    <recommendedName>
        <fullName evidence="7">Transposase</fullName>
    </recommendedName>
</protein>
<dbReference type="Pfam" id="PF02371">
    <property type="entry name" value="Transposase_20"/>
    <property type="match status" value="1"/>
</dbReference>
<evidence type="ECO:0000256" key="2">
    <source>
        <dbReference type="SAM" id="MobiDB-lite"/>
    </source>
</evidence>
<evidence type="ECO:0000256" key="1">
    <source>
        <dbReference type="SAM" id="Coils"/>
    </source>
</evidence>
<accession>A0ABP8PR05</accession>
<feature type="compositionally biased region" description="Polar residues" evidence="2">
    <location>
        <begin position="372"/>
        <end position="381"/>
    </location>
</feature>
<dbReference type="NCBIfam" id="NF033542">
    <property type="entry name" value="transpos_IS110"/>
    <property type="match status" value="1"/>
</dbReference>
<sequence length="403" mass="43317">MTTVHDTSTQPVMIAIDPHKASWTAAAVDTSLRPLATIRVPVGGEGYRSLRRFARKWTNTRWAIEGATGLGAPLTNRLSEDGVDVVDVPAKLAARVRLLSTGHGRKSDDADAVSVGVAALTGHGLTTARIDAEVTALRAIVEHRDDLVKTRTHTVNRLHVVLTHLIPAGAPRGLSAERAAEMLRRVRPRDVAGKTLRGLATDLVAEVRQLDRRIAKATSDIEVAVAESGSSLTELCGIGTLTAGKILARVGSIHRFRSAAAFASYTGTAPIEASSGDVVRHRLSRAGDRQLNCCLHTMAITQISRDTPGRVYYQRKRAAGKSHKEALRCLKRRLSDIVYRRLLHDATPQSAAGRENTRGRLCRPARPADTPHTGTSDQSLPGPTKPHPTTGDHGFGLTQRGAV</sequence>
<feature type="region of interest" description="Disordered" evidence="2">
    <location>
        <begin position="348"/>
        <end position="403"/>
    </location>
</feature>
<gene>
    <name evidence="5" type="ORF">GCM10023094_55540</name>
</gene>
<evidence type="ECO:0000313" key="6">
    <source>
        <dbReference type="Proteomes" id="UP001501183"/>
    </source>
</evidence>
<dbReference type="InterPro" id="IPR047650">
    <property type="entry name" value="Transpos_IS110"/>
</dbReference>
<dbReference type="RefSeq" id="WP_345353436.1">
    <property type="nucleotide sequence ID" value="NZ_BAABFB010000088.1"/>
</dbReference>
<evidence type="ECO:0008006" key="7">
    <source>
        <dbReference type="Google" id="ProtNLM"/>
    </source>
</evidence>
<dbReference type="PANTHER" id="PTHR33055">
    <property type="entry name" value="TRANSPOSASE FOR INSERTION SEQUENCE ELEMENT IS1111A"/>
    <property type="match status" value="1"/>
</dbReference>
<organism evidence="5 6">
    <name type="scientific">Rhodococcus olei</name>
    <dbReference type="NCBI Taxonomy" id="2161675"/>
    <lineage>
        <taxon>Bacteria</taxon>
        <taxon>Bacillati</taxon>
        <taxon>Actinomycetota</taxon>
        <taxon>Actinomycetes</taxon>
        <taxon>Mycobacteriales</taxon>
        <taxon>Nocardiaceae</taxon>
        <taxon>Rhodococcus</taxon>
    </lineage>
</organism>
<evidence type="ECO:0000259" key="3">
    <source>
        <dbReference type="Pfam" id="PF01548"/>
    </source>
</evidence>
<name>A0ABP8PR05_9NOCA</name>
<keyword evidence="1" id="KW-0175">Coiled coil</keyword>
<feature type="domain" description="Transposase IS116/IS110/IS902 C-terminal" evidence="4">
    <location>
        <begin position="232"/>
        <end position="314"/>
    </location>
</feature>
<dbReference type="PANTHER" id="PTHR33055:SF16">
    <property type="entry name" value="TRANSPOSASE FOR INSERTION SEQUENCE ELEMENT IS1547"/>
    <property type="match status" value="1"/>
</dbReference>
<feature type="domain" description="Transposase IS110-like N-terminal" evidence="3">
    <location>
        <begin position="15"/>
        <end position="167"/>
    </location>
</feature>
<keyword evidence="6" id="KW-1185">Reference proteome</keyword>
<dbReference type="InterPro" id="IPR002525">
    <property type="entry name" value="Transp_IS110-like_N"/>
</dbReference>
<comment type="caution">
    <text evidence="5">The sequence shown here is derived from an EMBL/GenBank/DDBJ whole genome shotgun (WGS) entry which is preliminary data.</text>
</comment>
<evidence type="ECO:0000313" key="5">
    <source>
        <dbReference type="EMBL" id="GAA4491274.1"/>
    </source>
</evidence>
<feature type="coiled-coil region" evidence="1">
    <location>
        <begin position="200"/>
        <end position="227"/>
    </location>
</feature>
<proteinExistence type="predicted"/>